<dbReference type="EMBL" id="JAUSUT010000001">
    <property type="protein sequence ID" value="MDQ0382104.1"/>
    <property type="molecule type" value="Genomic_DNA"/>
</dbReference>
<keyword evidence="3" id="KW-1185">Reference proteome</keyword>
<evidence type="ECO:0000256" key="1">
    <source>
        <dbReference type="SAM" id="MobiDB-lite"/>
    </source>
</evidence>
<reference evidence="2 3" key="1">
    <citation type="submission" date="2023-07" db="EMBL/GenBank/DDBJ databases">
        <title>Sequencing the genomes of 1000 actinobacteria strains.</title>
        <authorList>
            <person name="Klenk H.-P."/>
        </authorList>
    </citation>
    <scope>NUCLEOTIDE SEQUENCE [LARGE SCALE GENOMIC DNA]</scope>
    <source>
        <strain evidence="2 3">DSM 45805</strain>
    </source>
</reference>
<feature type="region of interest" description="Disordered" evidence="1">
    <location>
        <begin position="1"/>
        <end position="35"/>
    </location>
</feature>
<dbReference type="RefSeq" id="WP_306997024.1">
    <property type="nucleotide sequence ID" value="NZ_JAUSUT010000001.1"/>
</dbReference>
<proteinExistence type="predicted"/>
<protein>
    <recommendedName>
        <fullName evidence="4">ABC transporter ATP-binding protein</fullName>
    </recommendedName>
</protein>
<sequence length="74" mass="7785">MGQAPPRIRWPAPLSPGVRSRWDRPSDNATGTRAARTAPALPAVELRAVTRTYGAGHHSVRALDGVSVAFPAAS</sequence>
<name>A0ABU0F434_9PSEU</name>
<dbReference type="Proteomes" id="UP001229651">
    <property type="component" value="Unassembled WGS sequence"/>
</dbReference>
<evidence type="ECO:0000313" key="3">
    <source>
        <dbReference type="Proteomes" id="UP001229651"/>
    </source>
</evidence>
<organism evidence="2 3">
    <name type="scientific">Amycolatopsis thermophila</name>
    <dbReference type="NCBI Taxonomy" id="206084"/>
    <lineage>
        <taxon>Bacteria</taxon>
        <taxon>Bacillati</taxon>
        <taxon>Actinomycetota</taxon>
        <taxon>Actinomycetes</taxon>
        <taxon>Pseudonocardiales</taxon>
        <taxon>Pseudonocardiaceae</taxon>
        <taxon>Amycolatopsis</taxon>
    </lineage>
</organism>
<evidence type="ECO:0000313" key="2">
    <source>
        <dbReference type="EMBL" id="MDQ0382104.1"/>
    </source>
</evidence>
<comment type="caution">
    <text evidence="2">The sequence shown here is derived from an EMBL/GenBank/DDBJ whole genome shotgun (WGS) entry which is preliminary data.</text>
</comment>
<evidence type="ECO:0008006" key="4">
    <source>
        <dbReference type="Google" id="ProtNLM"/>
    </source>
</evidence>
<gene>
    <name evidence="2" type="ORF">FB470_006098</name>
</gene>
<accession>A0ABU0F434</accession>